<dbReference type="Pfam" id="PF00078">
    <property type="entry name" value="RVT_1"/>
    <property type="match status" value="1"/>
</dbReference>
<dbReference type="PANTHER" id="PTHR33332">
    <property type="entry name" value="REVERSE TRANSCRIPTASE DOMAIN-CONTAINING PROTEIN"/>
    <property type="match status" value="1"/>
</dbReference>
<organism evidence="2">
    <name type="scientific">Amphimedon queenslandica</name>
    <name type="common">Sponge</name>
    <dbReference type="NCBI Taxonomy" id="400682"/>
    <lineage>
        <taxon>Eukaryota</taxon>
        <taxon>Metazoa</taxon>
        <taxon>Porifera</taxon>
        <taxon>Demospongiae</taxon>
        <taxon>Heteroscleromorpha</taxon>
        <taxon>Haplosclerida</taxon>
        <taxon>Niphatidae</taxon>
        <taxon>Amphimedon</taxon>
    </lineage>
</organism>
<protein>
    <recommendedName>
        <fullName evidence="1">Reverse transcriptase domain-containing protein</fullName>
    </recommendedName>
</protein>
<dbReference type="PROSITE" id="PS50878">
    <property type="entry name" value="RT_POL"/>
    <property type="match status" value="1"/>
</dbReference>
<evidence type="ECO:0000313" key="2">
    <source>
        <dbReference type="EnsemblMetazoa" id="Aqu2.1.42423_001"/>
    </source>
</evidence>
<dbReference type="InParanoid" id="A0A1X7VSN2"/>
<dbReference type="SUPFAM" id="SSF56672">
    <property type="entry name" value="DNA/RNA polymerases"/>
    <property type="match status" value="1"/>
</dbReference>
<feature type="domain" description="Reverse transcriptase" evidence="1">
    <location>
        <begin position="1"/>
        <end position="166"/>
    </location>
</feature>
<dbReference type="eggNOG" id="KOG1075">
    <property type="taxonomic scope" value="Eukaryota"/>
</dbReference>
<proteinExistence type="predicted"/>
<dbReference type="AlphaFoldDB" id="A0A1X7VSN2"/>
<dbReference type="EnsemblMetazoa" id="Aqu2.1.42423_001">
    <property type="protein sequence ID" value="Aqu2.1.42423_001"/>
    <property type="gene ID" value="Aqu2.1.42423"/>
</dbReference>
<dbReference type="OMA" id="AGICSNQ"/>
<dbReference type="STRING" id="400682.A0A1X7VSN2"/>
<evidence type="ECO:0000259" key="1">
    <source>
        <dbReference type="PROSITE" id="PS50878"/>
    </source>
</evidence>
<dbReference type="InterPro" id="IPR043502">
    <property type="entry name" value="DNA/RNA_pol_sf"/>
</dbReference>
<accession>A0A1X7VSN2</accession>
<reference evidence="2" key="1">
    <citation type="submission" date="2017-05" db="UniProtKB">
        <authorList>
            <consortium name="EnsemblMetazoa"/>
        </authorList>
    </citation>
    <scope>IDENTIFICATION</scope>
</reference>
<name>A0A1X7VSN2_AMPQE</name>
<dbReference type="InterPro" id="IPR000477">
    <property type="entry name" value="RT_dom"/>
</dbReference>
<sequence length="166" mass="18318">MVLELLIFDRIYRHIAAGICSNQFGFMKQRSTLQQVLVHFDCIFGLVAQLKQVGVIHLDIKKAFDTVDHNVLLERLWNCGIRGEMWNLIQSYLSHQQQCVSVRGSRSSLLAMTSGVPQGSLVGPLFLILYINDLPAGTLHSSFCCMQMMASAGLCLSLPSLAGGFG</sequence>